<keyword evidence="4" id="KW-1185">Reference proteome</keyword>
<dbReference type="SUPFAM" id="SSF53756">
    <property type="entry name" value="UDP-Glycosyltransferase/glycogen phosphorylase"/>
    <property type="match status" value="1"/>
</dbReference>
<dbReference type="Gene3D" id="3.40.50.2000">
    <property type="entry name" value="Glycogen Phosphorylase B"/>
    <property type="match status" value="2"/>
</dbReference>
<evidence type="ECO:0000313" key="3">
    <source>
        <dbReference type="EMBL" id="ERN41743.1"/>
    </source>
</evidence>
<gene>
    <name evidence="3" type="ORF">KR51_00015910</name>
</gene>
<dbReference type="eggNOG" id="COG0438">
    <property type="taxonomic scope" value="Bacteria"/>
</dbReference>
<dbReference type="EMBL" id="ASSJ01000041">
    <property type="protein sequence ID" value="ERN41743.1"/>
    <property type="molecule type" value="Genomic_DNA"/>
</dbReference>
<dbReference type="InterPro" id="IPR028098">
    <property type="entry name" value="Glyco_trans_4-like_N"/>
</dbReference>
<evidence type="ECO:0000259" key="2">
    <source>
        <dbReference type="Pfam" id="PF13439"/>
    </source>
</evidence>
<dbReference type="GO" id="GO:0016757">
    <property type="term" value="F:glycosyltransferase activity"/>
    <property type="evidence" value="ECO:0007669"/>
    <property type="project" value="InterPro"/>
</dbReference>
<keyword evidence="3" id="KW-0808">Transferase</keyword>
<dbReference type="STRING" id="582515.KR51_00015910"/>
<accession>U5DB21</accession>
<dbReference type="InterPro" id="IPR001296">
    <property type="entry name" value="Glyco_trans_1"/>
</dbReference>
<dbReference type="OrthoDB" id="9806653at2"/>
<dbReference type="AlphaFoldDB" id="U5DB21"/>
<evidence type="ECO:0000313" key="4">
    <source>
        <dbReference type="Proteomes" id="UP000016960"/>
    </source>
</evidence>
<dbReference type="FunCoup" id="U5DB21">
    <property type="interactions" value="4"/>
</dbReference>
<proteinExistence type="predicted"/>
<dbReference type="Pfam" id="PF00534">
    <property type="entry name" value="Glycos_transf_1"/>
    <property type="match status" value="1"/>
</dbReference>
<protein>
    <submittedName>
        <fullName evidence="3">Glycosyltransferase</fullName>
    </submittedName>
</protein>
<feature type="domain" description="Glycosyltransferase subfamily 4-like N-terminal" evidence="2">
    <location>
        <begin position="13"/>
        <end position="175"/>
    </location>
</feature>
<comment type="caution">
    <text evidence="3">The sequence shown here is derived from an EMBL/GenBank/DDBJ whole genome shotgun (WGS) entry which is preliminary data.</text>
</comment>
<dbReference type="Proteomes" id="UP000016960">
    <property type="component" value="Unassembled WGS sequence"/>
</dbReference>
<dbReference type="PANTHER" id="PTHR12526">
    <property type="entry name" value="GLYCOSYLTRANSFERASE"/>
    <property type="match status" value="1"/>
</dbReference>
<evidence type="ECO:0000259" key="1">
    <source>
        <dbReference type="Pfam" id="PF00534"/>
    </source>
</evidence>
<feature type="domain" description="Glycosyl transferase family 1" evidence="1">
    <location>
        <begin position="183"/>
        <end position="340"/>
    </location>
</feature>
<sequence>MRILFAITRSDTVGGAQLHVHNVASALSESGHAVLVVTGTYGPYNDFLEKSGIQSRVCPTLKNNINPLQDLQTLAFLRGAIRDFQPNLVSTHSSKTGILGRLAAKQTGTPVIFTAHGWSFADGVPEPKRTIYKWLEQWAIGFTDRLICVSEWDRQLGMRTAGMPPGKLIKIHRSVQDVPKSWRAEPGSGNPVKVVMVARFELQKDHITILKAIKDLEGVQLDFIGDGPTKDGVRLRAHALGIAHKVNFLGFCTDVSERLKDYHIFALITNWEGFPTSTLEAMRAGLPVVVSDVCGASEAIVEGETGFSIPHGDADTLRKRLRELIENRDRRVAMGKAARSRYECEYTFSMMMERTLAAYREALVHAGSVAKA</sequence>
<dbReference type="Pfam" id="PF13439">
    <property type="entry name" value="Glyco_transf_4"/>
    <property type="match status" value="1"/>
</dbReference>
<name>U5DB21_9CHRO</name>
<organism evidence="3 4">
    <name type="scientific">Rubidibacter lacunae KORDI 51-2</name>
    <dbReference type="NCBI Taxonomy" id="582515"/>
    <lineage>
        <taxon>Bacteria</taxon>
        <taxon>Bacillati</taxon>
        <taxon>Cyanobacteriota</taxon>
        <taxon>Cyanophyceae</taxon>
        <taxon>Oscillatoriophycideae</taxon>
        <taxon>Chroococcales</taxon>
        <taxon>Aphanothecaceae</taxon>
        <taxon>Rubidibacter</taxon>
    </lineage>
</organism>
<dbReference type="InParanoid" id="U5DB21"/>
<reference evidence="3 4" key="1">
    <citation type="submission" date="2013-05" db="EMBL/GenBank/DDBJ databases">
        <title>Draft genome sequence of Rubidibacter lacunae KORDI 51-2.</title>
        <authorList>
            <person name="Choi D.H."/>
            <person name="Noh J.H."/>
            <person name="Kwon K.-K."/>
            <person name="Lee J.-H."/>
            <person name="Ryu J.-Y."/>
        </authorList>
    </citation>
    <scope>NUCLEOTIDE SEQUENCE [LARGE SCALE GENOMIC DNA]</scope>
    <source>
        <strain evidence="3 4">KORDI 51-2</strain>
    </source>
</reference>
<dbReference type="CDD" id="cd03808">
    <property type="entry name" value="GT4_CapM-like"/>
    <property type="match status" value="1"/>
</dbReference>
<dbReference type="RefSeq" id="WP_022606305.1">
    <property type="nucleotide sequence ID" value="NZ_ASSJ01000041.1"/>
</dbReference>